<dbReference type="InterPro" id="IPR015815">
    <property type="entry name" value="HIBADH-related"/>
</dbReference>
<evidence type="ECO:0000256" key="3">
    <source>
        <dbReference type="ARBA" id="ARBA00023027"/>
    </source>
</evidence>
<keyword evidence="2" id="KW-0560">Oxidoreductase</keyword>
<dbReference type="GO" id="GO:0050661">
    <property type="term" value="F:NADP binding"/>
    <property type="evidence" value="ECO:0007669"/>
    <property type="project" value="InterPro"/>
</dbReference>
<dbReference type="InterPro" id="IPR051265">
    <property type="entry name" value="HIBADH-related_NP60_sf"/>
</dbReference>
<proteinExistence type="inferred from homology"/>
<dbReference type="PANTHER" id="PTHR43580">
    <property type="entry name" value="OXIDOREDUCTASE GLYR1-RELATED"/>
    <property type="match status" value="1"/>
</dbReference>
<keyword evidence="3" id="KW-0520">NAD</keyword>
<evidence type="ECO:0000256" key="1">
    <source>
        <dbReference type="ARBA" id="ARBA00007598"/>
    </source>
</evidence>
<dbReference type="Pfam" id="PF14833">
    <property type="entry name" value="NAD_binding_11"/>
    <property type="match status" value="1"/>
</dbReference>
<protein>
    <submittedName>
        <fullName evidence="7">Uu.00g018660.m01.CDS01</fullName>
    </submittedName>
</protein>
<dbReference type="GO" id="GO:0016491">
    <property type="term" value="F:oxidoreductase activity"/>
    <property type="evidence" value="ECO:0007669"/>
    <property type="project" value="UniProtKB-KW"/>
</dbReference>
<evidence type="ECO:0000259" key="6">
    <source>
        <dbReference type="Pfam" id="PF14833"/>
    </source>
</evidence>
<accession>A0AAI8VZ57</accession>
<feature type="domain" description="3-hydroxyisobutyrate dehydrogenase-like NAD-binding" evidence="6">
    <location>
        <begin position="173"/>
        <end position="287"/>
    </location>
</feature>
<dbReference type="InterPro" id="IPR013328">
    <property type="entry name" value="6PGD_dom2"/>
</dbReference>
<dbReference type="SUPFAM" id="SSF48179">
    <property type="entry name" value="6-phosphogluconate dehydrogenase C-terminal domain-like"/>
    <property type="match status" value="1"/>
</dbReference>
<dbReference type="Gene3D" id="1.10.1040.10">
    <property type="entry name" value="N-(1-d-carboxylethyl)-l-norvaline Dehydrogenase, domain 2"/>
    <property type="match status" value="1"/>
</dbReference>
<dbReference type="Proteomes" id="UP001295740">
    <property type="component" value="Unassembled WGS sequence"/>
</dbReference>
<dbReference type="SUPFAM" id="SSF51735">
    <property type="entry name" value="NAD(P)-binding Rossmann-fold domains"/>
    <property type="match status" value="1"/>
</dbReference>
<dbReference type="PANTHER" id="PTHR43580:SF3">
    <property type="entry name" value="6-PHOSPHOGLUCONATE DEHYDROGENASE FAMILY PROTEIN (AFU_ORTHOLOGUE AFUA_2G11600)"/>
    <property type="match status" value="1"/>
</dbReference>
<dbReference type="InterPro" id="IPR006115">
    <property type="entry name" value="6PGDH_NADP-bd"/>
</dbReference>
<evidence type="ECO:0000259" key="5">
    <source>
        <dbReference type="Pfam" id="PF03446"/>
    </source>
</evidence>
<name>A0AAI8VZ57_9PEZI</name>
<organism evidence="7 8">
    <name type="scientific">Anthostomella pinea</name>
    <dbReference type="NCBI Taxonomy" id="933095"/>
    <lineage>
        <taxon>Eukaryota</taxon>
        <taxon>Fungi</taxon>
        <taxon>Dikarya</taxon>
        <taxon>Ascomycota</taxon>
        <taxon>Pezizomycotina</taxon>
        <taxon>Sordariomycetes</taxon>
        <taxon>Xylariomycetidae</taxon>
        <taxon>Xylariales</taxon>
        <taxon>Xylariaceae</taxon>
        <taxon>Anthostomella</taxon>
    </lineage>
</organism>
<dbReference type="EMBL" id="CAUWAG010000020">
    <property type="protein sequence ID" value="CAJ2513747.1"/>
    <property type="molecule type" value="Genomic_DNA"/>
</dbReference>
<evidence type="ECO:0000313" key="7">
    <source>
        <dbReference type="EMBL" id="CAJ2513747.1"/>
    </source>
</evidence>
<reference evidence="7" key="1">
    <citation type="submission" date="2023-10" db="EMBL/GenBank/DDBJ databases">
        <authorList>
            <person name="Hackl T."/>
        </authorList>
    </citation>
    <scope>NUCLEOTIDE SEQUENCE</scope>
</reference>
<gene>
    <name evidence="7" type="ORF">KHLLAP_LOCUS14215</name>
</gene>
<dbReference type="AlphaFoldDB" id="A0AAI8VZ57"/>
<dbReference type="Pfam" id="PF03446">
    <property type="entry name" value="NAD_binding_2"/>
    <property type="match status" value="1"/>
</dbReference>
<feature type="domain" description="6-phosphogluconate dehydrogenase NADP-binding" evidence="5">
    <location>
        <begin position="6"/>
        <end position="158"/>
    </location>
</feature>
<dbReference type="Gene3D" id="3.40.50.720">
    <property type="entry name" value="NAD(P)-binding Rossmann-like Domain"/>
    <property type="match status" value="1"/>
</dbReference>
<dbReference type="GO" id="GO:0051287">
    <property type="term" value="F:NAD binding"/>
    <property type="evidence" value="ECO:0007669"/>
    <property type="project" value="InterPro"/>
</dbReference>
<comment type="similarity">
    <text evidence="1">Belongs to the HIBADH-related family. NP60 subfamily.</text>
</comment>
<evidence type="ECO:0000256" key="2">
    <source>
        <dbReference type="ARBA" id="ARBA00023002"/>
    </source>
</evidence>
<feature type="active site" evidence="4">
    <location>
        <position position="179"/>
    </location>
</feature>
<comment type="caution">
    <text evidence="7">The sequence shown here is derived from an EMBL/GenBank/DDBJ whole genome shotgun (WGS) entry which is preliminary data.</text>
</comment>
<sequence length="308" mass="32737">MAPQLMWIGLGNMGRGMCKNLVEKGNLDKPLIIYNRTKKRSEDLAAKLPKGKTEIVDSIEEGVKKADIIFTIVSNDAAVREAVSSALKGEVKGKLIVECSTIHPDTVEQVAKDVLAKGAEFVASPVFGAPPAADAGQLIFVPAGPKATIDKARPYFKGVMGKAEIPMDDKPYGTSQKLKLIGNSFILNMVSQLGEGLAMAEKTGVGVEPLKEFIDTLFGGVHSGYAQRMVSGTYWKMEEPLFSADNALKDAGHAINLAQSAGMELKNAKTAQGYLKGVAEYAGGSKGDIAGIYGIARQQAGLKYENDA</sequence>
<dbReference type="PIRSF" id="PIRSF000103">
    <property type="entry name" value="HIBADH"/>
    <property type="match status" value="1"/>
</dbReference>
<dbReference type="InterPro" id="IPR008927">
    <property type="entry name" value="6-PGluconate_DH-like_C_sf"/>
</dbReference>
<evidence type="ECO:0000313" key="8">
    <source>
        <dbReference type="Proteomes" id="UP001295740"/>
    </source>
</evidence>
<dbReference type="InterPro" id="IPR036291">
    <property type="entry name" value="NAD(P)-bd_dom_sf"/>
</dbReference>
<evidence type="ECO:0000256" key="4">
    <source>
        <dbReference type="PIRSR" id="PIRSR000103-1"/>
    </source>
</evidence>
<dbReference type="InterPro" id="IPR029154">
    <property type="entry name" value="HIBADH-like_NADP-bd"/>
</dbReference>
<keyword evidence="8" id="KW-1185">Reference proteome</keyword>